<feature type="non-terminal residue" evidence="1">
    <location>
        <position position="1"/>
    </location>
</feature>
<protein>
    <submittedName>
        <fullName evidence="1">Uncharacterized protein</fullName>
    </submittedName>
</protein>
<evidence type="ECO:0000313" key="2">
    <source>
        <dbReference type="Proteomes" id="UP000004913"/>
    </source>
</evidence>
<comment type="caution">
    <text evidence="1">The sequence shown here is derived from an EMBL/GenBank/DDBJ whole genome shotgun (WGS) entry which is preliminary data.</text>
</comment>
<keyword evidence="2" id="KW-1185">Reference proteome</keyword>
<sequence>ERERELSGLTLNTEKLTFLVSHFKQAVLSCAYNTSMCMYTHILTYFSYKNKHFIFYFTSKFSFLVAKRRTSQPVTINIFKIRCMVKDQDRFSRKIFDKSLSLFLLSSTYIKSLGKVIYIPLIALSRSYIGFLTHITYSKQYYHTNIDETTISNNRNDR</sequence>
<dbReference type="Proteomes" id="UP000004913">
    <property type="component" value="Unassembled WGS sequence"/>
</dbReference>
<name>F5J0F9_9BACT</name>
<dbReference type="AlphaFoldDB" id="F5J0F9"/>
<dbReference type="STRING" id="742766.HMPREF9455_02826"/>
<dbReference type="HOGENOM" id="CLU_1664375_0_0_10"/>
<gene>
    <name evidence="1" type="ORF">HMPREF9455_02826</name>
</gene>
<dbReference type="EMBL" id="ADLV01000034">
    <property type="protein sequence ID" value="EGK00811.1"/>
    <property type="molecule type" value="Genomic_DNA"/>
</dbReference>
<dbReference type="RefSeq" id="WP_006800356.1">
    <property type="nucleotide sequence ID" value="NZ_GL891986.1"/>
</dbReference>
<evidence type="ECO:0000313" key="1">
    <source>
        <dbReference type="EMBL" id="EGK00811.1"/>
    </source>
</evidence>
<organism evidence="1 2">
    <name type="scientific">Dysgonomonas gadei ATCC BAA-286</name>
    <dbReference type="NCBI Taxonomy" id="742766"/>
    <lineage>
        <taxon>Bacteria</taxon>
        <taxon>Pseudomonadati</taxon>
        <taxon>Bacteroidota</taxon>
        <taxon>Bacteroidia</taxon>
        <taxon>Bacteroidales</taxon>
        <taxon>Dysgonomonadaceae</taxon>
        <taxon>Dysgonomonas</taxon>
    </lineage>
</organism>
<proteinExistence type="predicted"/>
<accession>F5J0F9</accession>
<reference evidence="1 2" key="1">
    <citation type="submission" date="2011-04" db="EMBL/GenBank/DDBJ databases">
        <title>The Genome Sequence of Dysgonomonas gadei ATCC BAA-286.</title>
        <authorList>
            <consortium name="The Broad Institute Genome Sequencing Platform"/>
            <person name="Earl A."/>
            <person name="Ward D."/>
            <person name="Feldgarden M."/>
            <person name="Gevers D."/>
            <person name="Pudlo N."/>
            <person name="Martens E."/>
            <person name="Allen-Vercoe E."/>
            <person name="Young S.K."/>
            <person name="Zeng Q."/>
            <person name="Gargeya S."/>
            <person name="Fitzgerald M."/>
            <person name="Haas B."/>
            <person name="Abouelleil A."/>
            <person name="Alvarado L."/>
            <person name="Arachchi H.M."/>
            <person name="Berlin A."/>
            <person name="Brown A."/>
            <person name="Chapman S.B."/>
            <person name="Chen Z."/>
            <person name="Dunbar C."/>
            <person name="Freedman E."/>
            <person name="Gearin G."/>
            <person name="Gellesch M."/>
            <person name="Goldberg J."/>
            <person name="Griggs A."/>
            <person name="Gujja S."/>
            <person name="Heiman D."/>
            <person name="Howarth C."/>
            <person name="Larson L."/>
            <person name="Lui A."/>
            <person name="MacDonald P.J.P."/>
            <person name="Mehta T."/>
            <person name="Montmayeur A."/>
            <person name="Murphy C."/>
            <person name="Neiman D."/>
            <person name="Pearson M."/>
            <person name="Priest M."/>
            <person name="Roberts A."/>
            <person name="Saif S."/>
            <person name="Shea T."/>
            <person name="Shenoy N."/>
            <person name="Sisk P."/>
            <person name="Stolte C."/>
            <person name="Sykes S."/>
            <person name="Yandava C."/>
            <person name="Wortman J."/>
            <person name="Nusbaum C."/>
            <person name="Birren B."/>
        </authorList>
    </citation>
    <scope>NUCLEOTIDE SEQUENCE [LARGE SCALE GENOMIC DNA]</scope>
    <source>
        <strain evidence="1 2">ATCC BAA-286</strain>
    </source>
</reference>